<evidence type="ECO:0000313" key="2">
    <source>
        <dbReference type="EMBL" id="TBU65247.1"/>
    </source>
</evidence>
<keyword evidence="3" id="KW-1185">Reference proteome</keyword>
<feature type="compositionally biased region" description="Basic and acidic residues" evidence="1">
    <location>
        <begin position="145"/>
        <end position="156"/>
    </location>
</feature>
<evidence type="ECO:0000313" key="3">
    <source>
        <dbReference type="Proteomes" id="UP000292082"/>
    </source>
</evidence>
<protein>
    <submittedName>
        <fullName evidence="2">Uncharacterized protein</fullName>
    </submittedName>
</protein>
<dbReference type="EMBL" id="ML145084">
    <property type="protein sequence ID" value="TBU65247.1"/>
    <property type="molecule type" value="Genomic_DNA"/>
</dbReference>
<dbReference type="Proteomes" id="UP000292082">
    <property type="component" value="Unassembled WGS sequence"/>
</dbReference>
<feature type="compositionally biased region" description="Gly residues" evidence="1">
    <location>
        <begin position="162"/>
        <end position="171"/>
    </location>
</feature>
<reference evidence="2 3" key="1">
    <citation type="submission" date="2019-01" db="EMBL/GenBank/DDBJ databases">
        <title>Draft genome sequences of three monokaryotic isolates of the white-rot basidiomycete fungus Dichomitus squalens.</title>
        <authorList>
            <consortium name="DOE Joint Genome Institute"/>
            <person name="Lopez S.C."/>
            <person name="Andreopoulos B."/>
            <person name="Pangilinan J."/>
            <person name="Lipzen A."/>
            <person name="Riley R."/>
            <person name="Ahrendt S."/>
            <person name="Ng V."/>
            <person name="Barry K."/>
            <person name="Daum C."/>
            <person name="Grigoriev I.V."/>
            <person name="Hilden K.S."/>
            <person name="Makela M.R."/>
            <person name="de Vries R.P."/>
        </authorList>
    </citation>
    <scope>NUCLEOTIDE SEQUENCE [LARGE SCALE GENOMIC DNA]</scope>
    <source>
        <strain evidence="2 3">CBS 464.89</strain>
    </source>
</reference>
<gene>
    <name evidence="2" type="ORF">BD310DRAFT_562</name>
</gene>
<feature type="compositionally biased region" description="Basic and acidic residues" evidence="1">
    <location>
        <begin position="236"/>
        <end position="262"/>
    </location>
</feature>
<dbReference type="AlphaFoldDB" id="A0A4Q9QBZ8"/>
<sequence length="358" mass="38011">MTQTQTMTAVGHPASADADNASDASLTTIVQAVFADTVRSSGSLESNGSASTSSTAPSVPSLDTSHSTVSESSTTSLASSKAPSPCPSILRSSSAPPQDFPTSSASSSPNVTFAPLPQTEQRKRHPSHQLGVAARSRLLRHRRMLREGRVDPDDPSYHQYGPGSGVAGGKGAVDTYGPDGENVHFPSEGHGEMGEGEEGYPRRRRSRAPSEPQEDPLVALGRLMKGATKTLWRSLSMRDMRVQEKEEGQAGPDGAERQEGRPASRSRREKRSAPPRVGAVHLFEDDEGRHVSDEGGVWEEEVSGESLKKLLSNHPLPAADAAQDAEPHPRYSAESTDSVRTTTVTVTATAQSSTAKAR</sequence>
<evidence type="ECO:0000256" key="1">
    <source>
        <dbReference type="SAM" id="MobiDB-lite"/>
    </source>
</evidence>
<organism evidence="2 3">
    <name type="scientific">Dichomitus squalens</name>
    <dbReference type="NCBI Taxonomy" id="114155"/>
    <lineage>
        <taxon>Eukaryota</taxon>
        <taxon>Fungi</taxon>
        <taxon>Dikarya</taxon>
        <taxon>Basidiomycota</taxon>
        <taxon>Agaricomycotina</taxon>
        <taxon>Agaricomycetes</taxon>
        <taxon>Polyporales</taxon>
        <taxon>Polyporaceae</taxon>
        <taxon>Dichomitus</taxon>
    </lineage>
</organism>
<feature type="compositionally biased region" description="Polar residues" evidence="1">
    <location>
        <begin position="90"/>
        <end position="111"/>
    </location>
</feature>
<accession>A0A4Q9QBZ8</accession>
<feature type="region of interest" description="Disordered" evidence="1">
    <location>
        <begin position="1"/>
        <end position="22"/>
    </location>
</feature>
<feature type="compositionally biased region" description="Low complexity" evidence="1">
    <location>
        <begin position="335"/>
        <end position="358"/>
    </location>
</feature>
<feature type="compositionally biased region" description="Low complexity" evidence="1">
    <location>
        <begin position="40"/>
        <end position="83"/>
    </location>
</feature>
<name>A0A4Q9QBZ8_9APHY</name>
<feature type="region of interest" description="Disordered" evidence="1">
    <location>
        <begin position="40"/>
        <end position="358"/>
    </location>
</feature>
<proteinExistence type="predicted"/>